<evidence type="ECO:0000313" key="1">
    <source>
        <dbReference type="EMBL" id="CAD7006141.1"/>
    </source>
</evidence>
<protein>
    <submittedName>
        <fullName evidence="1">(Mediterranean fruit fly) hypothetical protein</fullName>
    </submittedName>
</protein>
<dbReference type="AlphaFoldDB" id="A0A811V5P1"/>
<sequence length="113" mass="13069">MYATLISQFTSTRDIERNIVYLPLQPRFDSAAVTYLRITPCQIRLRFVYPDLSVNCHSTLYCKTKRKENSAVVDVSPKGTEKTVPHRRAVTCQTWLTQQQQQQQQQRGNTCSS</sequence>
<keyword evidence="2" id="KW-1185">Reference proteome</keyword>
<reference evidence="1" key="1">
    <citation type="submission" date="2020-11" db="EMBL/GenBank/DDBJ databases">
        <authorList>
            <person name="Whitehead M."/>
        </authorList>
    </citation>
    <scope>NUCLEOTIDE SEQUENCE</scope>
    <source>
        <strain evidence="1">EGII</strain>
    </source>
</reference>
<evidence type="ECO:0000313" key="2">
    <source>
        <dbReference type="Proteomes" id="UP000606786"/>
    </source>
</evidence>
<accession>A0A811V5P1</accession>
<dbReference type="Proteomes" id="UP000606786">
    <property type="component" value="Unassembled WGS sequence"/>
</dbReference>
<organism evidence="1 2">
    <name type="scientific">Ceratitis capitata</name>
    <name type="common">Mediterranean fruit fly</name>
    <name type="synonym">Tephritis capitata</name>
    <dbReference type="NCBI Taxonomy" id="7213"/>
    <lineage>
        <taxon>Eukaryota</taxon>
        <taxon>Metazoa</taxon>
        <taxon>Ecdysozoa</taxon>
        <taxon>Arthropoda</taxon>
        <taxon>Hexapoda</taxon>
        <taxon>Insecta</taxon>
        <taxon>Pterygota</taxon>
        <taxon>Neoptera</taxon>
        <taxon>Endopterygota</taxon>
        <taxon>Diptera</taxon>
        <taxon>Brachycera</taxon>
        <taxon>Muscomorpha</taxon>
        <taxon>Tephritoidea</taxon>
        <taxon>Tephritidae</taxon>
        <taxon>Ceratitis</taxon>
        <taxon>Ceratitis</taxon>
    </lineage>
</organism>
<dbReference type="EMBL" id="CAJHJT010000034">
    <property type="protein sequence ID" value="CAD7006141.1"/>
    <property type="molecule type" value="Genomic_DNA"/>
</dbReference>
<name>A0A811V5P1_CERCA</name>
<comment type="caution">
    <text evidence="1">The sequence shown here is derived from an EMBL/GenBank/DDBJ whole genome shotgun (WGS) entry which is preliminary data.</text>
</comment>
<gene>
    <name evidence="1" type="ORF">CCAP1982_LOCUS14469</name>
</gene>
<proteinExistence type="predicted"/>